<dbReference type="NCBIfam" id="NF009150">
    <property type="entry name" value="PRK12497.1-3"/>
    <property type="match status" value="1"/>
</dbReference>
<dbReference type="PANTHER" id="PTHR34039:SF1">
    <property type="entry name" value="UPF0102 PROTEIN YRAN"/>
    <property type="match status" value="1"/>
</dbReference>
<reference evidence="4 5" key="1">
    <citation type="journal article" date="2021" name="Microbiol. Resour. Announc.">
        <title>Draft Genome Sequence of Coralloluteibacterium stylophorae LMG 29479T.</title>
        <authorList>
            <person name="Karlyshev A.V."/>
            <person name="Kudryashova E.B."/>
            <person name="Ariskina E.V."/>
            <person name="Conroy A.P."/>
            <person name="Abidueva E.Y."/>
        </authorList>
    </citation>
    <scope>NUCLEOTIDE SEQUENCE [LARGE SCALE GENOMIC DNA]</scope>
    <source>
        <strain evidence="4 5">LMG 29479</strain>
    </source>
</reference>
<proteinExistence type="inferred from homology"/>
<evidence type="ECO:0000256" key="2">
    <source>
        <dbReference type="HAMAP-Rule" id="MF_00048"/>
    </source>
</evidence>
<gene>
    <name evidence="4" type="ORF">KB893_011495</name>
    <name evidence="3" type="ORF">KB893_12895</name>
</gene>
<comment type="similarity">
    <text evidence="1 2">Belongs to the UPF0102 family.</text>
</comment>
<dbReference type="EMBL" id="JAGQFT020000007">
    <property type="protein sequence ID" value="MBS7457753.1"/>
    <property type="molecule type" value="Genomic_DNA"/>
</dbReference>
<dbReference type="InterPro" id="IPR011335">
    <property type="entry name" value="Restrct_endonuc-II-like"/>
</dbReference>
<dbReference type="Proteomes" id="UP000675747">
    <property type="component" value="Unassembled WGS sequence"/>
</dbReference>
<evidence type="ECO:0000313" key="5">
    <source>
        <dbReference type="Proteomes" id="UP000675747"/>
    </source>
</evidence>
<dbReference type="HAMAP" id="MF_00048">
    <property type="entry name" value="UPF0102"/>
    <property type="match status" value="1"/>
</dbReference>
<dbReference type="SUPFAM" id="SSF52980">
    <property type="entry name" value="Restriction endonuclease-like"/>
    <property type="match status" value="1"/>
</dbReference>
<dbReference type="InterPro" id="IPR011856">
    <property type="entry name" value="tRNA_endonuc-like_dom_sf"/>
</dbReference>
<sequence length="121" mass="13190">MPSTDGAAWEACARRHLERAGLRTLAANVRFRGGEIDLVMRDGAALVFVEVRYRSHAGYGGGAISVDARKQRKLALAAQLYLAGEPRLQALPCRFDVVALAGTPAAPQVEWIRDAFRLDDL</sequence>
<reference evidence="3" key="2">
    <citation type="submission" date="2021-04" db="EMBL/GenBank/DDBJ databases">
        <authorList>
            <person name="Karlyshev A.V."/>
        </authorList>
    </citation>
    <scope>NUCLEOTIDE SEQUENCE</scope>
    <source>
        <strain evidence="3">LMG 29479</strain>
    </source>
</reference>
<dbReference type="Gene3D" id="3.40.1350.10">
    <property type="match status" value="1"/>
</dbReference>
<dbReference type="RefSeq" id="WP_211927313.1">
    <property type="nucleotide sequence ID" value="NZ_JAGQFT020000007.1"/>
</dbReference>
<accession>A0A8J7VXC3</accession>
<dbReference type="AlphaFoldDB" id="A0A8J7VXC3"/>
<dbReference type="EMBL" id="JAGQFT010000128">
    <property type="protein sequence ID" value="MBR0563403.1"/>
    <property type="molecule type" value="Genomic_DNA"/>
</dbReference>
<comment type="caution">
    <text evidence="3">The sequence shown here is derived from an EMBL/GenBank/DDBJ whole genome shotgun (WGS) entry which is preliminary data.</text>
</comment>
<evidence type="ECO:0000256" key="1">
    <source>
        <dbReference type="ARBA" id="ARBA00006738"/>
    </source>
</evidence>
<evidence type="ECO:0000313" key="3">
    <source>
        <dbReference type="EMBL" id="MBR0563403.1"/>
    </source>
</evidence>
<organism evidence="3">
    <name type="scientific">Coralloluteibacterium stylophorae</name>
    <dbReference type="NCBI Taxonomy" id="1776034"/>
    <lineage>
        <taxon>Bacteria</taxon>
        <taxon>Pseudomonadati</taxon>
        <taxon>Pseudomonadota</taxon>
        <taxon>Gammaproteobacteria</taxon>
        <taxon>Lysobacterales</taxon>
        <taxon>Lysobacteraceae</taxon>
        <taxon>Coralloluteibacterium</taxon>
    </lineage>
</organism>
<dbReference type="GO" id="GO:0003676">
    <property type="term" value="F:nucleic acid binding"/>
    <property type="evidence" value="ECO:0007669"/>
    <property type="project" value="InterPro"/>
</dbReference>
<dbReference type="Pfam" id="PF02021">
    <property type="entry name" value="UPF0102"/>
    <property type="match status" value="1"/>
</dbReference>
<dbReference type="NCBIfam" id="TIGR00252">
    <property type="entry name" value="YraN family protein"/>
    <property type="match status" value="1"/>
</dbReference>
<name>A0A8J7VXC3_9GAMM</name>
<evidence type="ECO:0000313" key="4">
    <source>
        <dbReference type="EMBL" id="MBS7457753.1"/>
    </source>
</evidence>
<keyword evidence="5" id="KW-1185">Reference proteome</keyword>
<dbReference type="InterPro" id="IPR003509">
    <property type="entry name" value="UPF0102_YraN-like"/>
</dbReference>
<dbReference type="PANTHER" id="PTHR34039">
    <property type="entry name" value="UPF0102 PROTEIN YRAN"/>
    <property type="match status" value="1"/>
</dbReference>
<protein>
    <recommendedName>
        <fullName evidence="2">UPF0102 protein KB893_011495</fullName>
    </recommendedName>
</protein>